<dbReference type="Pfam" id="PF16457">
    <property type="entry name" value="PH_12"/>
    <property type="match status" value="1"/>
</dbReference>
<dbReference type="PROSITE" id="PS51514">
    <property type="entry name" value="BRX"/>
    <property type="match status" value="1"/>
</dbReference>
<dbReference type="SUPFAM" id="SSF50985">
    <property type="entry name" value="RCC1/BLIP-II"/>
    <property type="match status" value="1"/>
</dbReference>
<protein>
    <submittedName>
        <fullName evidence="10">Coatomer delta subunit</fullName>
    </submittedName>
</protein>
<dbReference type="PROSITE" id="PS50178">
    <property type="entry name" value="ZF_FYVE"/>
    <property type="match status" value="1"/>
</dbReference>
<dbReference type="GO" id="GO:0008270">
    <property type="term" value="F:zinc ion binding"/>
    <property type="evidence" value="ECO:0007669"/>
    <property type="project" value="UniProtKB-KW"/>
</dbReference>
<dbReference type="Pfam" id="PF25390">
    <property type="entry name" value="WD40_RLD"/>
    <property type="match status" value="1"/>
</dbReference>
<dbReference type="InterPro" id="IPR000306">
    <property type="entry name" value="Znf_FYVE"/>
</dbReference>
<dbReference type="CDD" id="cd13365">
    <property type="entry name" value="PH_PLC_plant-like"/>
    <property type="match status" value="1"/>
</dbReference>
<dbReference type="InterPro" id="IPR013591">
    <property type="entry name" value="Brevis_radix_dom"/>
</dbReference>
<keyword evidence="4" id="KW-0862">Zinc</keyword>
<dbReference type="EMBL" id="VEPZ02001785">
    <property type="protein sequence ID" value="KAE8654789.1"/>
    <property type="molecule type" value="Genomic_DNA"/>
</dbReference>
<dbReference type="Gene3D" id="2.30.29.30">
    <property type="entry name" value="Pleckstrin-homology domain (PH domain)/Phosphotyrosine-binding domain (PTB)"/>
    <property type="match status" value="1"/>
</dbReference>
<dbReference type="SMART" id="SM00064">
    <property type="entry name" value="FYVE"/>
    <property type="match status" value="1"/>
</dbReference>
<dbReference type="PRINTS" id="PR00633">
    <property type="entry name" value="RCCNDNSATION"/>
</dbReference>
<keyword evidence="11" id="KW-1185">Reference proteome</keyword>
<dbReference type="InterPro" id="IPR058923">
    <property type="entry name" value="RCC1-like_dom"/>
</dbReference>
<feature type="repeat" description="RCC1" evidence="6">
    <location>
        <begin position="336"/>
        <end position="387"/>
    </location>
</feature>
<dbReference type="InterPro" id="IPR011011">
    <property type="entry name" value="Znf_FYVE_PHD"/>
</dbReference>
<sequence>MGEGDALVSLLPFDRHVEQAVLAMKKGAHLLKCGRRGKPKFCPFRLSTDEKYLIWYSGQEERQLRLISVIKIVAGQKTVNFQRQYQPHREQQSISLIYYVNGERSLDLICKDKAEADAWFIGLRAAISRSHSCRSVSALRNRNRASQSCLSSPAGFIRRKHNLGIMEEKNQFSQVLYICEKLMWEPFAVAFREVFSDGLSYSSDSFYSWESNLSHTQNVTDTTVTPDSPYIQLDDVKQWGIYYAAPEFRKNTSHRFAAPTHCSAQIQKNEILKDVMIWGEEVVGGNICGVHSDSFGVQSGSNSNVLLPKLLESVTMLDVQCISLGARHAALVTKQGEVFCWGEANGGRLGNKINIDISHPKLVESLNGIAMRGVACSEYQTCALTQSGELYTWGGEPYTNQWLPHKVSGPLDGVNVLAVSCGEWHTAIVSTAGKLFTYGDGTFGVLGHGNTQSLSQPKEVESLKGLWVKSVSCGPWHMAAIAEITKDRNKLNANGGKLFTWGDGDKGRLGHADGDRKLIPTCVVQLMDHDIIQVCCGEMLTVALTSKGTVYTMGSAVYGQLGNPQAKDKSITVVEGKLKHEFVKEISSGSYHVAVLTLGGSVYTWGRGSNGQLGLGNTEDRNTPSFVELLRGRQIENITCGSNLTAAICLHKPITVSDQSTCRGCEMAFGFARKKHNCYNCGLLFCHACSSKKVVNTSLAPNKSKPCRVCNSCFNQLQKVTNLNKISKPENRVVGQVLSPQNLRGFLDEKDASKSRLLSLKHTSSYEELASCLPAATPRWGQVSCPVVFDAPQAQMVFHPKARNLEMQCQIGSQKIEECRRKIEHSWSLAKEEAEKCKAAKDLIKALALRLHTISEKFPSVREEKSAGIDFQYHSPRTRKEPLSTEKHSVAGEGEPHLLCLHTATARKVKSATTTEEQGESLCETPIVFLNKSRSMRMQMRERGREKQDTTEQTAGTSNKDSKADEWVEHYEAGVYVTFTTLASGHKGLKRVRFSRKRFTEKGAEQWWEENQLKVYKRYGIEESYSHSNQKH</sequence>
<feature type="compositionally biased region" description="Basic and acidic residues" evidence="7">
    <location>
        <begin position="939"/>
        <end position="950"/>
    </location>
</feature>
<evidence type="ECO:0000259" key="8">
    <source>
        <dbReference type="PROSITE" id="PS50178"/>
    </source>
</evidence>
<dbReference type="PANTHER" id="PTHR22870:SF350">
    <property type="entry name" value="F12P19.9 PROTEIN"/>
    <property type="match status" value="1"/>
</dbReference>
<feature type="repeat" description="RCC1" evidence="6">
    <location>
        <begin position="548"/>
        <end position="599"/>
    </location>
</feature>
<evidence type="ECO:0000313" key="11">
    <source>
        <dbReference type="Proteomes" id="UP000436088"/>
    </source>
</evidence>
<dbReference type="Pfam" id="PF01363">
    <property type="entry name" value="FYVE"/>
    <property type="match status" value="1"/>
</dbReference>
<dbReference type="SUPFAM" id="SSF57903">
    <property type="entry name" value="FYVE/PHD zinc finger"/>
    <property type="match status" value="1"/>
</dbReference>
<feature type="domain" description="BRX" evidence="9">
    <location>
        <begin position="965"/>
        <end position="1020"/>
    </location>
</feature>
<feature type="repeat" description="RCC1" evidence="6">
    <location>
        <begin position="600"/>
        <end position="651"/>
    </location>
</feature>
<dbReference type="Gene3D" id="3.30.40.10">
    <property type="entry name" value="Zinc/RING finger domain, C3HC4 (zinc finger)"/>
    <property type="match status" value="1"/>
</dbReference>
<gene>
    <name evidence="10" type="ORF">F3Y22_tig00117046pilonHSYRG00082</name>
</gene>
<organism evidence="10 11">
    <name type="scientific">Hibiscus syriacus</name>
    <name type="common">Rose of Sharon</name>
    <dbReference type="NCBI Taxonomy" id="106335"/>
    <lineage>
        <taxon>Eukaryota</taxon>
        <taxon>Viridiplantae</taxon>
        <taxon>Streptophyta</taxon>
        <taxon>Embryophyta</taxon>
        <taxon>Tracheophyta</taxon>
        <taxon>Spermatophyta</taxon>
        <taxon>Magnoliopsida</taxon>
        <taxon>eudicotyledons</taxon>
        <taxon>Gunneridae</taxon>
        <taxon>Pentapetalae</taxon>
        <taxon>rosids</taxon>
        <taxon>malvids</taxon>
        <taxon>Malvales</taxon>
        <taxon>Malvaceae</taxon>
        <taxon>Malvoideae</taxon>
        <taxon>Hibiscus</taxon>
    </lineage>
</organism>
<dbReference type="Proteomes" id="UP000436088">
    <property type="component" value="Unassembled WGS sequence"/>
</dbReference>
<dbReference type="Pfam" id="PF08381">
    <property type="entry name" value="BRX"/>
    <property type="match status" value="1"/>
</dbReference>
<evidence type="ECO:0000259" key="9">
    <source>
        <dbReference type="PROSITE" id="PS51514"/>
    </source>
</evidence>
<feature type="repeat" description="RCC1" evidence="6">
    <location>
        <begin position="388"/>
        <end position="432"/>
    </location>
</feature>
<feature type="region of interest" description="Disordered" evidence="7">
    <location>
        <begin position="938"/>
        <end position="964"/>
    </location>
</feature>
<dbReference type="SUPFAM" id="SSF50729">
    <property type="entry name" value="PH domain-like"/>
    <property type="match status" value="1"/>
</dbReference>
<dbReference type="InterPro" id="IPR009091">
    <property type="entry name" value="RCC1/BLIP-II"/>
</dbReference>
<dbReference type="InterPro" id="IPR051210">
    <property type="entry name" value="Ub_ligase/GEF_domain"/>
</dbReference>
<evidence type="ECO:0000256" key="7">
    <source>
        <dbReference type="SAM" id="MobiDB-lite"/>
    </source>
</evidence>
<keyword evidence="3 5" id="KW-0863">Zinc-finger</keyword>
<evidence type="ECO:0000256" key="5">
    <source>
        <dbReference type="PROSITE-ProRule" id="PRU00091"/>
    </source>
</evidence>
<name>A0A6A2X8R4_HIBSY</name>
<keyword evidence="2" id="KW-0677">Repeat</keyword>
<evidence type="ECO:0000256" key="3">
    <source>
        <dbReference type="ARBA" id="ARBA00022771"/>
    </source>
</evidence>
<evidence type="ECO:0000256" key="2">
    <source>
        <dbReference type="ARBA" id="ARBA00022737"/>
    </source>
</evidence>
<dbReference type="InterPro" id="IPR013083">
    <property type="entry name" value="Znf_RING/FYVE/PHD"/>
</dbReference>
<evidence type="ECO:0000256" key="6">
    <source>
        <dbReference type="PROSITE-ProRule" id="PRU00235"/>
    </source>
</evidence>
<evidence type="ECO:0000256" key="1">
    <source>
        <dbReference type="ARBA" id="ARBA00022723"/>
    </source>
</evidence>
<accession>A0A6A2X8R4</accession>
<dbReference type="PROSITE" id="PS50012">
    <property type="entry name" value="RCC1_3"/>
    <property type="match status" value="6"/>
</dbReference>
<feature type="repeat" description="RCC1" evidence="6">
    <location>
        <begin position="433"/>
        <end position="484"/>
    </location>
</feature>
<reference evidence="10" key="1">
    <citation type="submission" date="2019-09" db="EMBL/GenBank/DDBJ databases">
        <title>Draft genome information of white flower Hibiscus syriacus.</title>
        <authorList>
            <person name="Kim Y.-M."/>
        </authorList>
    </citation>
    <scope>NUCLEOTIDE SEQUENCE [LARGE SCALE GENOMIC DNA]</scope>
    <source>
        <strain evidence="10">YM2019G1</strain>
    </source>
</reference>
<dbReference type="InterPro" id="IPR001849">
    <property type="entry name" value="PH_domain"/>
</dbReference>
<dbReference type="PANTHER" id="PTHR22870">
    <property type="entry name" value="REGULATOR OF CHROMOSOME CONDENSATION"/>
    <property type="match status" value="1"/>
</dbReference>
<dbReference type="InterPro" id="IPR017455">
    <property type="entry name" value="Znf_FYVE-rel"/>
</dbReference>
<keyword evidence="1" id="KW-0479">Metal-binding</keyword>
<dbReference type="InterPro" id="IPR011993">
    <property type="entry name" value="PH-like_dom_sf"/>
</dbReference>
<feature type="repeat" description="RCC1" evidence="6">
    <location>
        <begin position="496"/>
        <end position="547"/>
    </location>
</feature>
<dbReference type="AlphaFoldDB" id="A0A6A2X8R4"/>
<dbReference type="Gene3D" id="2.130.10.30">
    <property type="entry name" value="Regulator of chromosome condensation 1/beta-lactamase-inhibitor protein II"/>
    <property type="match status" value="2"/>
</dbReference>
<evidence type="ECO:0000256" key="4">
    <source>
        <dbReference type="ARBA" id="ARBA00022833"/>
    </source>
</evidence>
<feature type="domain" description="FYVE-type" evidence="8">
    <location>
        <begin position="656"/>
        <end position="718"/>
    </location>
</feature>
<proteinExistence type="predicted"/>
<dbReference type="InterPro" id="IPR000408">
    <property type="entry name" value="Reg_chr_condens"/>
</dbReference>
<evidence type="ECO:0000313" key="10">
    <source>
        <dbReference type="EMBL" id="KAE8654789.1"/>
    </source>
</evidence>
<comment type="caution">
    <text evidence="10">The sequence shown here is derived from an EMBL/GenBank/DDBJ whole genome shotgun (WGS) entry which is preliminary data.</text>
</comment>